<reference evidence="2" key="2">
    <citation type="journal article" date="2015" name="Fish Shellfish Immunol.">
        <title>Early steps in the European eel (Anguilla anguilla)-Vibrio vulnificus interaction in the gills: Role of the RtxA13 toxin.</title>
        <authorList>
            <person name="Callol A."/>
            <person name="Pajuelo D."/>
            <person name="Ebbesson L."/>
            <person name="Teles M."/>
            <person name="MacKenzie S."/>
            <person name="Amaro C."/>
        </authorList>
    </citation>
    <scope>NUCLEOTIDE SEQUENCE</scope>
</reference>
<sequence length="58" mass="7233">MVVIEMCLSSLKHRRKWSTSKFSIRNYIFIYIYLHTHKYIYLYIYVYTVYNMAVLKKV</sequence>
<keyword evidence="1" id="KW-0472">Membrane</keyword>
<protein>
    <submittedName>
        <fullName evidence="2">Uncharacterized protein</fullName>
    </submittedName>
</protein>
<organism evidence="2">
    <name type="scientific">Anguilla anguilla</name>
    <name type="common">European freshwater eel</name>
    <name type="synonym">Muraena anguilla</name>
    <dbReference type="NCBI Taxonomy" id="7936"/>
    <lineage>
        <taxon>Eukaryota</taxon>
        <taxon>Metazoa</taxon>
        <taxon>Chordata</taxon>
        <taxon>Craniata</taxon>
        <taxon>Vertebrata</taxon>
        <taxon>Euteleostomi</taxon>
        <taxon>Actinopterygii</taxon>
        <taxon>Neopterygii</taxon>
        <taxon>Teleostei</taxon>
        <taxon>Anguilliformes</taxon>
        <taxon>Anguillidae</taxon>
        <taxon>Anguilla</taxon>
    </lineage>
</organism>
<keyword evidence="1" id="KW-1133">Transmembrane helix</keyword>
<feature type="transmembrane region" description="Helical" evidence="1">
    <location>
        <begin position="24"/>
        <end position="46"/>
    </location>
</feature>
<evidence type="ECO:0000313" key="2">
    <source>
        <dbReference type="EMBL" id="JAH97177.1"/>
    </source>
</evidence>
<name>A0A0E9X363_ANGAN</name>
<reference evidence="2" key="1">
    <citation type="submission" date="2014-11" db="EMBL/GenBank/DDBJ databases">
        <authorList>
            <person name="Amaro Gonzalez C."/>
        </authorList>
    </citation>
    <scope>NUCLEOTIDE SEQUENCE</scope>
</reference>
<accession>A0A0E9X363</accession>
<keyword evidence="1" id="KW-0812">Transmembrane</keyword>
<evidence type="ECO:0000256" key="1">
    <source>
        <dbReference type="SAM" id="Phobius"/>
    </source>
</evidence>
<dbReference type="EMBL" id="GBXM01011400">
    <property type="protein sequence ID" value="JAH97177.1"/>
    <property type="molecule type" value="Transcribed_RNA"/>
</dbReference>
<dbReference type="AlphaFoldDB" id="A0A0E9X363"/>
<proteinExistence type="predicted"/>